<evidence type="ECO:0000313" key="2">
    <source>
        <dbReference type="EMBL" id="MED6219287.1"/>
    </source>
</evidence>
<reference evidence="2 3" key="1">
    <citation type="journal article" date="2023" name="Plants (Basel)">
        <title>Bridging the Gap: Combining Genomics and Transcriptomics Approaches to Understand Stylosanthes scabra, an Orphan Legume from the Brazilian Caatinga.</title>
        <authorList>
            <person name="Ferreira-Neto J.R.C."/>
            <person name="da Silva M.D."/>
            <person name="Binneck E."/>
            <person name="de Melo N.F."/>
            <person name="da Silva R.H."/>
            <person name="de Melo A.L.T.M."/>
            <person name="Pandolfi V."/>
            <person name="Bustamante F.O."/>
            <person name="Brasileiro-Vidal A.C."/>
            <person name="Benko-Iseppon A.M."/>
        </authorList>
    </citation>
    <scope>NUCLEOTIDE SEQUENCE [LARGE SCALE GENOMIC DNA]</scope>
    <source>
        <tissue evidence="2">Leaves</tissue>
    </source>
</reference>
<proteinExistence type="predicted"/>
<evidence type="ECO:0000256" key="1">
    <source>
        <dbReference type="SAM" id="MobiDB-lite"/>
    </source>
</evidence>
<protein>
    <submittedName>
        <fullName evidence="2">Uncharacterized protein</fullName>
    </submittedName>
</protein>
<name>A0ABU6Z9L4_9FABA</name>
<feature type="region of interest" description="Disordered" evidence="1">
    <location>
        <begin position="1"/>
        <end position="30"/>
    </location>
</feature>
<dbReference type="EMBL" id="JASCZI010272020">
    <property type="protein sequence ID" value="MED6219287.1"/>
    <property type="molecule type" value="Genomic_DNA"/>
</dbReference>
<dbReference type="Proteomes" id="UP001341840">
    <property type="component" value="Unassembled WGS sequence"/>
</dbReference>
<keyword evidence="3" id="KW-1185">Reference proteome</keyword>
<sequence>MCKAKNSGGIEIARIRGDDGGGRSGKSGDSVVLEAMKCENDGGYDDENDSGDGDEYEHWLKIRREKRDIVGYCCSEIYPRIRGDDGGGRSGESGDTVVLVVMKCENEDENDSSDGDKEEHW</sequence>
<evidence type="ECO:0000313" key="3">
    <source>
        <dbReference type="Proteomes" id="UP001341840"/>
    </source>
</evidence>
<organism evidence="2 3">
    <name type="scientific">Stylosanthes scabra</name>
    <dbReference type="NCBI Taxonomy" id="79078"/>
    <lineage>
        <taxon>Eukaryota</taxon>
        <taxon>Viridiplantae</taxon>
        <taxon>Streptophyta</taxon>
        <taxon>Embryophyta</taxon>
        <taxon>Tracheophyta</taxon>
        <taxon>Spermatophyta</taxon>
        <taxon>Magnoliopsida</taxon>
        <taxon>eudicotyledons</taxon>
        <taxon>Gunneridae</taxon>
        <taxon>Pentapetalae</taxon>
        <taxon>rosids</taxon>
        <taxon>fabids</taxon>
        <taxon>Fabales</taxon>
        <taxon>Fabaceae</taxon>
        <taxon>Papilionoideae</taxon>
        <taxon>50 kb inversion clade</taxon>
        <taxon>dalbergioids sensu lato</taxon>
        <taxon>Dalbergieae</taxon>
        <taxon>Pterocarpus clade</taxon>
        <taxon>Stylosanthes</taxon>
    </lineage>
</organism>
<gene>
    <name evidence="2" type="ORF">PIB30_034405</name>
</gene>
<accession>A0ABU6Z9L4</accession>
<comment type="caution">
    <text evidence="2">The sequence shown here is derived from an EMBL/GenBank/DDBJ whole genome shotgun (WGS) entry which is preliminary data.</text>
</comment>